<evidence type="ECO:0000256" key="6">
    <source>
        <dbReference type="ARBA" id="ARBA00023239"/>
    </source>
</evidence>
<feature type="compositionally biased region" description="Polar residues" evidence="7">
    <location>
        <begin position="537"/>
        <end position="548"/>
    </location>
</feature>
<sequence>MLPRLNLSDPEWERSSAPAQTSMSTRPLAGLEPNCWHEIEVKPVVDPVTKERALLLVQRDVSERARLERNLAELTEAQLSMLSQIFPRHVIEALSMGAEIDVDTIASLARSHHDVSILFMDIAGFTAMSKDVPAEEVIIFLNILFSRFDMLVESHGVQKIGDAYLVASGILVQDHQGFKSVNEDPDPEANARRLVAFAFDMMQSALAVRMPNGQLVRLRIGIHTGPCVSGLVGMGVPKWSVFGDTVNTAARLEQTCELCMIQVSEYTYSLLGGCFDGFKPSGGVHMKGKGLVQTHLWAPPEAWLQAAEGDQVLGCAAQGSVVAMQPVPPTRGLWQQAQSSARPLTILEDSEDGVSQASNSFSGVRAQATAAAFDAFTAQPPVCTSSAKLPSFQLPASSHSTRLAVLPGVLQPFSDTAWQSLRQRRASDVAGRGLANQAFMGSNNEAKARSARRSEVERALMQGQQRLAAPATAQGFTLNYTNLPLAFNNMHLGQGFPATLPSPMPAVSTRGSMRSSRLETGSSDPLFIGQGFTLGSSNGWSSGRQQHSPAPRPNIPLKQVSTCQSDASVESTHKQVHQMWHLCLTAGRQRLKANMQSPSKGPVQSQKLERSKTWMLQAAPAASITECEPTPSSPAAATSGTGMGVHSLGRRTHVMNPYQGQAMLDLPVRSPRVGRSGTGRSLATSLTQASFLQPSITRLATPWLLNADPAAQPSAQHCLQPPELSSSMPA</sequence>
<keyword evidence="2" id="KW-0812">Transmembrane</keyword>
<protein>
    <submittedName>
        <fullName evidence="9">Guanylate cyclase domain-containing protein</fullName>
    </submittedName>
</protein>
<evidence type="ECO:0000313" key="10">
    <source>
        <dbReference type="Proteomes" id="UP000485058"/>
    </source>
</evidence>
<dbReference type="InterPro" id="IPR029787">
    <property type="entry name" value="Nucleotide_cyclase"/>
</dbReference>
<proteinExistence type="predicted"/>
<dbReference type="PANTHER" id="PTHR11920">
    <property type="entry name" value="GUANYLYL CYCLASE"/>
    <property type="match status" value="1"/>
</dbReference>
<evidence type="ECO:0000259" key="8">
    <source>
        <dbReference type="PROSITE" id="PS50125"/>
    </source>
</evidence>
<dbReference type="GO" id="GO:0007168">
    <property type="term" value="P:receptor guanylyl cyclase signaling pathway"/>
    <property type="evidence" value="ECO:0007669"/>
    <property type="project" value="TreeGrafter"/>
</dbReference>
<dbReference type="PROSITE" id="PS50125">
    <property type="entry name" value="GUANYLATE_CYCLASE_2"/>
    <property type="match status" value="1"/>
</dbReference>
<evidence type="ECO:0000256" key="1">
    <source>
        <dbReference type="ARBA" id="ARBA00004370"/>
    </source>
</evidence>
<evidence type="ECO:0000256" key="4">
    <source>
        <dbReference type="ARBA" id="ARBA00022989"/>
    </source>
</evidence>
<dbReference type="GO" id="GO:0001653">
    <property type="term" value="F:peptide receptor activity"/>
    <property type="evidence" value="ECO:0007669"/>
    <property type="project" value="TreeGrafter"/>
</dbReference>
<dbReference type="Pfam" id="PF00211">
    <property type="entry name" value="Guanylate_cyc"/>
    <property type="match status" value="1"/>
</dbReference>
<feature type="domain" description="Guanylate cyclase" evidence="8">
    <location>
        <begin position="116"/>
        <end position="253"/>
    </location>
</feature>
<reference evidence="9 10" key="1">
    <citation type="submission" date="2020-02" db="EMBL/GenBank/DDBJ databases">
        <title>Draft genome sequence of Haematococcus lacustris strain NIES-144.</title>
        <authorList>
            <person name="Morimoto D."/>
            <person name="Nakagawa S."/>
            <person name="Yoshida T."/>
            <person name="Sawayama S."/>
        </authorList>
    </citation>
    <scope>NUCLEOTIDE SEQUENCE [LARGE SCALE GENOMIC DNA]</scope>
    <source>
        <strain evidence="9 10">NIES-144</strain>
    </source>
</reference>
<feature type="region of interest" description="Disordered" evidence="7">
    <location>
        <begin position="1"/>
        <end position="27"/>
    </location>
</feature>
<feature type="non-terminal residue" evidence="9">
    <location>
        <position position="1"/>
    </location>
</feature>
<dbReference type="InterPro" id="IPR050401">
    <property type="entry name" value="Cyclic_nucleotide_synthase"/>
</dbReference>
<keyword evidence="4" id="KW-1133">Transmembrane helix</keyword>
<dbReference type="AlphaFoldDB" id="A0A699ZRE9"/>
<dbReference type="GO" id="GO:0005886">
    <property type="term" value="C:plasma membrane"/>
    <property type="evidence" value="ECO:0007669"/>
    <property type="project" value="TreeGrafter"/>
</dbReference>
<dbReference type="GO" id="GO:0004383">
    <property type="term" value="F:guanylate cyclase activity"/>
    <property type="evidence" value="ECO:0007669"/>
    <property type="project" value="TreeGrafter"/>
</dbReference>
<dbReference type="PANTHER" id="PTHR11920:SF335">
    <property type="entry name" value="GUANYLATE CYCLASE"/>
    <property type="match status" value="1"/>
</dbReference>
<feature type="non-terminal residue" evidence="9">
    <location>
        <position position="730"/>
    </location>
</feature>
<evidence type="ECO:0000256" key="2">
    <source>
        <dbReference type="ARBA" id="ARBA00022692"/>
    </source>
</evidence>
<dbReference type="GO" id="GO:0004016">
    <property type="term" value="F:adenylate cyclase activity"/>
    <property type="evidence" value="ECO:0007669"/>
    <property type="project" value="TreeGrafter"/>
</dbReference>
<accession>A0A699ZRE9</accession>
<gene>
    <name evidence="9" type="ORF">HaLaN_22324</name>
</gene>
<feature type="region of interest" description="Disordered" evidence="7">
    <location>
        <begin position="622"/>
        <end position="642"/>
    </location>
</feature>
<dbReference type="SUPFAM" id="SSF55073">
    <property type="entry name" value="Nucleotide cyclase"/>
    <property type="match status" value="1"/>
</dbReference>
<keyword evidence="3" id="KW-0547">Nucleotide-binding</keyword>
<evidence type="ECO:0000256" key="7">
    <source>
        <dbReference type="SAM" id="MobiDB-lite"/>
    </source>
</evidence>
<name>A0A699ZRE9_HAELA</name>
<dbReference type="CDD" id="cd07302">
    <property type="entry name" value="CHD"/>
    <property type="match status" value="1"/>
</dbReference>
<dbReference type="Gene3D" id="3.30.70.1230">
    <property type="entry name" value="Nucleotide cyclase"/>
    <property type="match status" value="1"/>
</dbReference>
<dbReference type="GO" id="GO:0035556">
    <property type="term" value="P:intracellular signal transduction"/>
    <property type="evidence" value="ECO:0007669"/>
    <property type="project" value="InterPro"/>
</dbReference>
<keyword evidence="6" id="KW-0456">Lyase</keyword>
<comment type="subcellular location">
    <subcellularLocation>
        <location evidence="1">Membrane</location>
    </subcellularLocation>
</comment>
<evidence type="ECO:0000313" key="9">
    <source>
        <dbReference type="EMBL" id="GFH24515.1"/>
    </source>
</evidence>
<organism evidence="9 10">
    <name type="scientific">Haematococcus lacustris</name>
    <name type="common">Green alga</name>
    <name type="synonym">Haematococcus pluvialis</name>
    <dbReference type="NCBI Taxonomy" id="44745"/>
    <lineage>
        <taxon>Eukaryota</taxon>
        <taxon>Viridiplantae</taxon>
        <taxon>Chlorophyta</taxon>
        <taxon>core chlorophytes</taxon>
        <taxon>Chlorophyceae</taxon>
        <taxon>CS clade</taxon>
        <taxon>Chlamydomonadales</taxon>
        <taxon>Haematococcaceae</taxon>
        <taxon>Haematococcus</taxon>
    </lineage>
</organism>
<keyword evidence="5" id="KW-0472">Membrane</keyword>
<feature type="region of interest" description="Disordered" evidence="7">
    <location>
        <begin position="537"/>
        <end position="556"/>
    </location>
</feature>
<keyword evidence="10" id="KW-1185">Reference proteome</keyword>
<dbReference type="GO" id="GO:0000166">
    <property type="term" value="F:nucleotide binding"/>
    <property type="evidence" value="ECO:0007669"/>
    <property type="project" value="UniProtKB-KW"/>
</dbReference>
<dbReference type="InterPro" id="IPR001054">
    <property type="entry name" value="A/G_cyclase"/>
</dbReference>
<dbReference type="Proteomes" id="UP000485058">
    <property type="component" value="Unassembled WGS sequence"/>
</dbReference>
<evidence type="ECO:0000256" key="3">
    <source>
        <dbReference type="ARBA" id="ARBA00022741"/>
    </source>
</evidence>
<comment type="caution">
    <text evidence="9">The sequence shown here is derived from an EMBL/GenBank/DDBJ whole genome shotgun (WGS) entry which is preliminary data.</text>
</comment>
<dbReference type="EMBL" id="BLLF01002555">
    <property type="protein sequence ID" value="GFH24515.1"/>
    <property type="molecule type" value="Genomic_DNA"/>
</dbReference>
<evidence type="ECO:0000256" key="5">
    <source>
        <dbReference type="ARBA" id="ARBA00023136"/>
    </source>
</evidence>
<dbReference type="SMART" id="SM00044">
    <property type="entry name" value="CYCc"/>
    <property type="match status" value="1"/>
</dbReference>